<reference evidence="1" key="1">
    <citation type="journal article" date="2014" name="Int. J. Syst. Evol. Microbiol.">
        <title>Complete genome of a new Firmicutes species belonging to the dominant human colonic microbiota ('Ruminococcus bicirculans') reveals two chromosomes and a selective capacity to utilize plant glucans.</title>
        <authorList>
            <consortium name="NISC Comparative Sequencing Program"/>
            <person name="Wegmann U."/>
            <person name="Louis P."/>
            <person name="Goesmann A."/>
            <person name="Henrissat B."/>
            <person name="Duncan S.H."/>
            <person name="Flint H.J."/>
        </authorList>
    </citation>
    <scope>NUCLEOTIDE SEQUENCE</scope>
    <source>
        <strain evidence="1">CCM 4175</strain>
    </source>
</reference>
<dbReference type="EMBL" id="LT906464">
    <property type="protein sequence ID" value="SNW00677.1"/>
    <property type="molecule type" value="Genomic_DNA"/>
</dbReference>
<dbReference type="EMBL" id="BMCB01000010">
    <property type="protein sequence ID" value="GGA93298.1"/>
    <property type="molecule type" value="Genomic_DNA"/>
</dbReference>
<evidence type="ECO:0000313" key="4">
    <source>
        <dbReference type="Proteomes" id="UP000652995"/>
    </source>
</evidence>
<organism evidence="2 3">
    <name type="scientific">Staphylococcus muscae</name>
    <dbReference type="NCBI Taxonomy" id="1294"/>
    <lineage>
        <taxon>Bacteria</taxon>
        <taxon>Bacillati</taxon>
        <taxon>Bacillota</taxon>
        <taxon>Bacilli</taxon>
        <taxon>Bacillales</taxon>
        <taxon>Staphylococcaceae</taxon>
        <taxon>Staphylococcus</taxon>
    </lineage>
</organism>
<evidence type="ECO:0000313" key="2">
    <source>
        <dbReference type="EMBL" id="SNW00677.1"/>
    </source>
</evidence>
<dbReference type="KEGG" id="smus:C7J88_09640"/>
<dbReference type="Proteomes" id="UP000243706">
    <property type="component" value="Chromosome 1"/>
</dbReference>
<protein>
    <submittedName>
        <fullName evidence="2">Uncharacterized protein</fullName>
    </submittedName>
</protein>
<evidence type="ECO:0000313" key="3">
    <source>
        <dbReference type="Proteomes" id="UP000243706"/>
    </source>
</evidence>
<dbReference type="AlphaFoldDB" id="A0A240BY17"/>
<accession>A0A240BY17</accession>
<evidence type="ECO:0000313" key="1">
    <source>
        <dbReference type="EMBL" id="GGA93298.1"/>
    </source>
</evidence>
<dbReference type="Proteomes" id="UP000652995">
    <property type="component" value="Unassembled WGS sequence"/>
</dbReference>
<dbReference type="RefSeq" id="WP_095115752.1">
    <property type="nucleotide sequence ID" value="NZ_BMCB01000010.1"/>
</dbReference>
<sequence>MFKVVFKEDAKKIIVIPQHIGGIPPSSEETVGFFNYLENQFEGYEVMTFPSNSEVIFLK</sequence>
<reference evidence="4" key="3">
    <citation type="journal article" date="2019" name="Int. J. Syst. Evol. Microbiol.">
        <title>The Global Catalogue of Microorganisms (GCM) 10K type strain sequencing project: providing services to taxonomists for standard genome sequencing and annotation.</title>
        <authorList>
            <consortium name="The Broad Institute Genomics Platform"/>
            <consortium name="The Broad Institute Genome Sequencing Center for Infectious Disease"/>
            <person name="Wu L."/>
            <person name="Ma J."/>
        </authorList>
    </citation>
    <scope>NUCLEOTIDE SEQUENCE [LARGE SCALE GENOMIC DNA]</scope>
    <source>
        <strain evidence="4">CCM 4175</strain>
    </source>
</reference>
<proteinExistence type="predicted"/>
<keyword evidence="4" id="KW-1185">Reference proteome</keyword>
<name>A0A240BY17_9STAP</name>
<reference evidence="2 3" key="2">
    <citation type="submission" date="2017-06" db="EMBL/GenBank/DDBJ databases">
        <authorList>
            <consortium name="Pathogen Informatics"/>
        </authorList>
    </citation>
    <scope>NUCLEOTIDE SEQUENCE [LARGE SCALE GENOMIC DNA]</scope>
    <source>
        <strain evidence="2 3">NCTC13833</strain>
    </source>
</reference>
<gene>
    <name evidence="1" type="ORF">GCM10007183_16860</name>
    <name evidence="2" type="ORF">SAMEA4412661_00508</name>
</gene>
<reference evidence="1" key="4">
    <citation type="submission" date="2024-05" db="EMBL/GenBank/DDBJ databases">
        <authorList>
            <person name="Sun Q."/>
            <person name="Sedlacek I."/>
        </authorList>
    </citation>
    <scope>NUCLEOTIDE SEQUENCE</scope>
    <source>
        <strain evidence="1">CCM 4175</strain>
    </source>
</reference>